<dbReference type="GO" id="GO:0004180">
    <property type="term" value="F:carboxypeptidase activity"/>
    <property type="evidence" value="ECO:0007669"/>
    <property type="project" value="UniProtKB-ARBA"/>
</dbReference>
<dbReference type="GO" id="GO:0009252">
    <property type="term" value="P:peptidoglycan biosynthetic process"/>
    <property type="evidence" value="ECO:0007669"/>
    <property type="project" value="UniProtKB-UniPathway"/>
</dbReference>
<dbReference type="InterPro" id="IPR036365">
    <property type="entry name" value="PGBD-like_sf"/>
</dbReference>
<dbReference type="GO" id="GO:0008360">
    <property type="term" value="P:regulation of cell shape"/>
    <property type="evidence" value="ECO:0007669"/>
    <property type="project" value="UniProtKB-UniRule"/>
</dbReference>
<keyword evidence="6 7" id="KW-0961">Cell wall biogenesis/degradation</keyword>
<comment type="similarity">
    <text evidence="2">Belongs to the YkuD family.</text>
</comment>
<dbReference type="InterPro" id="IPR036366">
    <property type="entry name" value="PGBDSf"/>
</dbReference>
<evidence type="ECO:0000259" key="8">
    <source>
        <dbReference type="PROSITE" id="PS52029"/>
    </source>
</evidence>
<dbReference type="SUPFAM" id="SSF141523">
    <property type="entry name" value="L,D-transpeptidase catalytic domain-like"/>
    <property type="match status" value="1"/>
</dbReference>
<dbReference type="EMBL" id="RSDW01000001">
    <property type="protein sequence ID" value="RSL14642.1"/>
    <property type="molecule type" value="Genomic_DNA"/>
</dbReference>
<dbReference type="InterPro" id="IPR005490">
    <property type="entry name" value="LD_TPept_cat_dom"/>
</dbReference>
<dbReference type="InterPro" id="IPR002477">
    <property type="entry name" value="Peptidoglycan-bd-like"/>
</dbReference>
<dbReference type="RefSeq" id="WP_125483479.1">
    <property type="nucleotide sequence ID" value="NZ_RSDW01000001.1"/>
</dbReference>
<dbReference type="Gene3D" id="2.40.440.10">
    <property type="entry name" value="L,D-transpeptidase catalytic domain-like"/>
    <property type="match status" value="1"/>
</dbReference>
<proteinExistence type="inferred from homology"/>
<dbReference type="GO" id="GO:0071555">
    <property type="term" value="P:cell wall organization"/>
    <property type="evidence" value="ECO:0007669"/>
    <property type="project" value="UniProtKB-UniRule"/>
</dbReference>
<dbReference type="OrthoDB" id="9778545at2"/>
<evidence type="ECO:0000313" key="9">
    <source>
        <dbReference type="EMBL" id="RSL14642.1"/>
    </source>
</evidence>
<evidence type="ECO:0000313" key="10">
    <source>
        <dbReference type="Proteomes" id="UP000269669"/>
    </source>
</evidence>
<evidence type="ECO:0000256" key="3">
    <source>
        <dbReference type="ARBA" id="ARBA00022679"/>
    </source>
</evidence>
<dbReference type="CDD" id="cd16913">
    <property type="entry name" value="YkuD_like"/>
    <property type="match status" value="1"/>
</dbReference>
<keyword evidence="3" id="KW-0808">Transferase</keyword>
<evidence type="ECO:0000256" key="2">
    <source>
        <dbReference type="ARBA" id="ARBA00005992"/>
    </source>
</evidence>
<feature type="domain" description="L,D-TPase catalytic" evidence="8">
    <location>
        <begin position="345"/>
        <end position="523"/>
    </location>
</feature>
<dbReference type="Pfam" id="PF01471">
    <property type="entry name" value="PG_binding_1"/>
    <property type="match status" value="1"/>
</dbReference>
<comment type="pathway">
    <text evidence="1 7">Cell wall biogenesis; peptidoglycan biosynthesis.</text>
</comment>
<feature type="active site" description="Proton donor/acceptor" evidence="7">
    <location>
        <position position="477"/>
    </location>
</feature>
<dbReference type="InterPro" id="IPR052905">
    <property type="entry name" value="LD-transpeptidase_YkuD-like"/>
</dbReference>
<accession>A0A428MCV9</accession>
<organism evidence="9 10">
    <name type="scientific">Edaphobacter aggregans</name>
    <dbReference type="NCBI Taxonomy" id="570835"/>
    <lineage>
        <taxon>Bacteria</taxon>
        <taxon>Pseudomonadati</taxon>
        <taxon>Acidobacteriota</taxon>
        <taxon>Terriglobia</taxon>
        <taxon>Terriglobales</taxon>
        <taxon>Acidobacteriaceae</taxon>
        <taxon>Edaphobacter</taxon>
    </lineage>
</organism>
<evidence type="ECO:0000256" key="1">
    <source>
        <dbReference type="ARBA" id="ARBA00004752"/>
    </source>
</evidence>
<evidence type="ECO:0000256" key="4">
    <source>
        <dbReference type="ARBA" id="ARBA00022960"/>
    </source>
</evidence>
<dbReference type="UniPathway" id="UPA00219"/>
<dbReference type="PANTHER" id="PTHR41533">
    <property type="entry name" value="L,D-TRANSPEPTIDASE HI_1667-RELATED"/>
    <property type="match status" value="1"/>
</dbReference>
<evidence type="ECO:0000256" key="7">
    <source>
        <dbReference type="PROSITE-ProRule" id="PRU01373"/>
    </source>
</evidence>
<keyword evidence="10" id="KW-1185">Reference proteome</keyword>
<evidence type="ECO:0000256" key="6">
    <source>
        <dbReference type="ARBA" id="ARBA00023316"/>
    </source>
</evidence>
<reference evidence="9 10" key="1">
    <citation type="submission" date="2018-12" db="EMBL/GenBank/DDBJ databases">
        <title>Sequencing of bacterial isolates from soil warming experiment in Harvard Forest, Massachusetts, USA.</title>
        <authorList>
            <person name="Deangelis K."/>
        </authorList>
    </citation>
    <scope>NUCLEOTIDE SEQUENCE [LARGE SCALE GENOMIC DNA]</scope>
    <source>
        <strain evidence="9 10">EB153</strain>
    </source>
</reference>
<name>A0A428MCV9_9BACT</name>
<dbReference type="Pfam" id="PF03734">
    <property type="entry name" value="YkuD"/>
    <property type="match status" value="1"/>
</dbReference>
<dbReference type="PANTHER" id="PTHR41533:SF2">
    <property type="entry name" value="BLR7131 PROTEIN"/>
    <property type="match status" value="1"/>
</dbReference>
<dbReference type="Pfam" id="PF20142">
    <property type="entry name" value="Scaffold"/>
    <property type="match status" value="1"/>
</dbReference>
<dbReference type="InterPro" id="IPR045380">
    <property type="entry name" value="LD_TPept_scaffold_dom"/>
</dbReference>
<gene>
    <name evidence="9" type="ORF">EDE15_0095</name>
</gene>
<dbReference type="InterPro" id="IPR038063">
    <property type="entry name" value="Transpep_catalytic_dom"/>
</dbReference>
<dbReference type="AlphaFoldDB" id="A0A428MCV9"/>
<dbReference type="Proteomes" id="UP000269669">
    <property type="component" value="Unassembled WGS sequence"/>
</dbReference>
<dbReference type="PROSITE" id="PS51257">
    <property type="entry name" value="PROKAR_LIPOPROTEIN"/>
    <property type="match status" value="1"/>
</dbReference>
<keyword evidence="5 7" id="KW-0573">Peptidoglycan synthesis</keyword>
<feature type="active site" description="Nucleophile" evidence="7">
    <location>
        <position position="496"/>
    </location>
</feature>
<comment type="caution">
    <text evidence="9">The sequence shown here is derived from an EMBL/GenBank/DDBJ whole genome shotgun (WGS) entry which is preliminary data.</text>
</comment>
<dbReference type="SUPFAM" id="SSF47090">
    <property type="entry name" value="PGBD-like"/>
    <property type="match status" value="1"/>
</dbReference>
<sequence length="585" mass="63119">MLNVRMIGSMRGVLLRVPVMVVWLAGCSSSSQTSRPVEVASTAGSAAKGASAATQEQDMAPVSAAMSARLREIAASGRLEGMERPNFSDYRKHVQAVYEATNYAPLWLNGNQPTAPALGVIQAVEASVQKGLNPADYDASRWSGRVGALGGATDAKKAEFDAALTVAAMRYISDLRIGRVNPKHFNFGIDVQAKKYDLPQFVLQQVVRATDVQAVLDSVEPPFDGYRRTEAALQQYLQLEGKGDGPKVPEVTKGVGVGDAYAGVGPLVARLRLLGDMLAGGEVQAYDAAVADGVKSFQVRHGLAADGKLGAATVKALNVPLAVRVQQLANALERWRWLPPEFPQPPVVVNIPEFRLRAFERGEKVALAMNVVVGKAAPTQTPVFTDTIKFIVFRPYWNVPPGILRRSVIPGIEKSSGYIESQRFEVTDSGGRPVAASGDVAAGLRSGKYSIRQKPGPKNSLGLIKFMFPNSHSVYLHSTPSTELFSQSRRDFSSGCIRVEKPAELAAFLLRDQPDGGQQWTVERAQAAMDSGKDNQQVNLKTPVPVLLLYVTAVAEEDGTVHFFDDLYGHDRKLEAVLAKGPPYP</sequence>
<evidence type="ECO:0000256" key="5">
    <source>
        <dbReference type="ARBA" id="ARBA00022984"/>
    </source>
</evidence>
<dbReference type="PROSITE" id="PS52029">
    <property type="entry name" value="LD_TPASE"/>
    <property type="match status" value="1"/>
</dbReference>
<protein>
    <submittedName>
        <fullName evidence="9">Murein L,D-transpeptidase YcbB/YkuD</fullName>
    </submittedName>
</protein>
<dbReference type="Gene3D" id="1.10.101.10">
    <property type="entry name" value="PGBD-like superfamily/PGBD"/>
    <property type="match status" value="1"/>
</dbReference>
<dbReference type="GO" id="GO:0016740">
    <property type="term" value="F:transferase activity"/>
    <property type="evidence" value="ECO:0007669"/>
    <property type="project" value="UniProtKB-KW"/>
</dbReference>
<keyword evidence="4 7" id="KW-0133">Cell shape</keyword>